<reference evidence="3" key="1">
    <citation type="submission" date="2018-09" db="EMBL/GenBank/DDBJ databases">
        <authorList>
            <person name="Livingstone P.G."/>
            <person name="Whitworth D.E."/>
        </authorList>
    </citation>
    <scope>NUCLEOTIDE SEQUENCE [LARGE SCALE GENOMIC DNA]</scope>
    <source>
        <strain evidence="3">CA051B</strain>
    </source>
</reference>
<name>A0A3A8NL51_9BACT</name>
<sequence length="208" mass="23070">MNLPASLLDFSLIQGGPHLVLGRRHLPARPRRAPLSRRVLTVLLVSWLPLLLLSLLHGGPSAPRAFLRDAMVHVQLLVSLPLLIAAERYIDLSLAAAARQFVVSELIDAKHLAAFEDIARGVMRVRDKASIEAGLLLASFTLAFVYLPAHPSSGWIHAEPGGTPTLAGWWYLAVILPLIRFLLLRWLWRGVLWAVFLFRVSRLPLALV</sequence>
<accession>A0A3A8NL51</accession>
<protein>
    <submittedName>
        <fullName evidence="2">Uncharacterized protein</fullName>
    </submittedName>
</protein>
<organism evidence="2 3">
    <name type="scientific">Corallococcus llansteffanensis</name>
    <dbReference type="NCBI Taxonomy" id="2316731"/>
    <lineage>
        <taxon>Bacteria</taxon>
        <taxon>Pseudomonadati</taxon>
        <taxon>Myxococcota</taxon>
        <taxon>Myxococcia</taxon>
        <taxon>Myxococcales</taxon>
        <taxon>Cystobacterineae</taxon>
        <taxon>Myxococcaceae</taxon>
        <taxon>Corallococcus</taxon>
    </lineage>
</organism>
<feature type="non-terminal residue" evidence="2">
    <location>
        <position position="208"/>
    </location>
</feature>
<keyword evidence="1" id="KW-1133">Transmembrane helix</keyword>
<keyword evidence="3" id="KW-1185">Reference proteome</keyword>
<feature type="transmembrane region" description="Helical" evidence="1">
    <location>
        <begin position="39"/>
        <end position="58"/>
    </location>
</feature>
<feature type="transmembrane region" description="Helical" evidence="1">
    <location>
        <begin position="70"/>
        <end position="90"/>
    </location>
</feature>
<dbReference type="Proteomes" id="UP000272888">
    <property type="component" value="Unassembled WGS sequence"/>
</dbReference>
<feature type="transmembrane region" description="Helical" evidence="1">
    <location>
        <begin position="169"/>
        <end position="188"/>
    </location>
</feature>
<keyword evidence="1" id="KW-0812">Transmembrane</keyword>
<evidence type="ECO:0000313" key="2">
    <source>
        <dbReference type="EMBL" id="RKH40174.1"/>
    </source>
</evidence>
<gene>
    <name evidence="2" type="ORF">D7V93_39785</name>
</gene>
<dbReference type="EMBL" id="RAWB01000765">
    <property type="protein sequence ID" value="RKH40174.1"/>
    <property type="molecule type" value="Genomic_DNA"/>
</dbReference>
<evidence type="ECO:0000256" key="1">
    <source>
        <dbReference type="SAM" id="Phobius"/>
    </source>
</evidence>
<proteinExistence type="predicted"/>
<feature type="transmembrane region" description="Helical" evidence="1">
    <location>
        <begin position="129"/>
        <end position="149"/>
    </location>
</feature>
<dbReference type="AlphaFoldDB" id="A0A3A8NL51"/>
<comment type="caution">
    <text evidence="2">The sequence shown here is derived from an EMBL/GenBank/DDBJ whole genome shotgun (WGS) entry which is preliminary data.</text>
</comment>
<evidence type="ECO:0000313" key="3">
    <source>
        <dbReference type="Proteomes" id="UP000272888"/>
    </source>
</evidence>
<keyword evidence="1" id="KW-0472">Membrane</keyword>